<evidence type="ECO:0000256" key="6">
    <source>
        <dbReference type="ARBA" id="ARBA00022840"/>
    </source>
</evidence>
<dbReference type="GO" id="GO:1990883">
    <property type="term" value="F:18S rRNA cytidine N-acetyltransferase activity"/>
    <property type="evidence" value="ECO:0007669"/>
    <property type="project" value="TreeGrafter"/>
</dbReference>
<dbReference type="FunCoup" id="A0A0C3BK62">
    <property type="interactions" value="697"/>
</dbReference>
<dbReference type="PROSITE" id="PS01189">
    <property type="entry name" value="RIBOSOMAL_S12E"/>
    <property type="match status" value="1"/>
</dbReference>
<dbReference type="STRING" id="765440.A0A0C3BK62"/>
<organism evidence="17 18">
    <name type="scientific">Piloderma croceum (strain F 1598)</name>
    <dbReference type="NCBI Taxonomy" id="765440"/>
    <lineage>
        <taxon>Eukaryota</taxon>
        <taxon>Fungi</taxon>
        <taxon>Dikarya</taxon>
        <taxon>Basidiomycota</taxon>
        <taxon>Agaricomycotina</taxon>
        <taxon>Agaricomycetes</taxon>
        <taxon>Agaricomycetidae</taxon>
        <taxon>Atheliales</taxon>
        <taxon>Atheliaceae</taxon>
        <taxon>Piloderma</taxon>
    </lineage>
</organism>
<feature type="binding site" evidence="11">
    <location>
        <position position="731"/>
    </location>
    <ligand>
        <name>acetyl-CoA</name>
        <dbReference type="ChEBI" id="CHEBI:57288"/>
    </ligand>
</feature>
<evidence type="ECO:0000313" key="17">
    <source>
        <dbReference type="EMBL" id="KIM77732.1"/>
    </source>
</evidence>
<dbReference type="GO" id="GO:0000049">
    <property type="term" value="F:tRNA binding"/>
    <property type="evidence" value="ECO:0007669"/>
    <property type="project" value="TreeGrafter"/>
</dbReference>
<feature type="compositionally biased region" description="Basic and acidic residues" evidence="12">
    <location>
        <begin position="1024"/>
        <end position="1036"/>
    </location>
</feature>
<dbReference type="InterPro" id="IPR000182">
    <property type="entry name" value="GNAT_dom"/>
</dbReference>
<feature type="region of interest" description="Disordered" evidence="12">
    <location>
        <begin position="1013"/>
        <end position="1046"/>
    </location>
</feature>
<dbReference type="GO" id="GO:0030686">
    <property type="term" value="C:90S preribosome"/>
    <property type="evidence" value="ECO:0007669"/>
    <property type="project" value="TreeGrafter"/>
</dbReference>
<protein>
    <recommendedName>
        <fullName evidence="10 11">RNA cytidine acetyltransferase</fullName>
        <ecNumber evidence="11">2.3.1.-</ecNumber>
    </recommendedName>
    <alternativeName>
        <fullName evidence="11">18S rRNA cytosine acetyltransferase</fullName>
    </alternativeName>
</protein>
<evidence type="ECO:0000259" key="15">
    <source>
        <dbReference type="Pfam" id="PF13718"/>
    </source>
</evidence>
<reference evidence="18" key="2">
    <citation type="submission" date="2015-01" db="EMBL/GenBank/DDBJ databases">
        <title>Evolutionary Origins and Diversification of the Mycorrhizal Mutualists.</title>
        <authorList>
            <consortium name="DOE Joint Genome Institute"/>
            <consortium name="Mycorrhizal Genomics Consortium"/>
            <person name="Kohler A."/>
            <person name="Kuo A."/>
            <person name="Nagy L.G."/>
            <person name="Floudas D."/>
            <person name="Copeland A."/>
            <person name="Barry K.W."/>
            <person name="Cichocki N."/>
            <person name="Veneault-Fourrey C."/>
            <person name="LaButti K."/>
            <person name="Lindquist E.A."/>
            <person name="Lipzen A."/>
            <person name="Lundell T."/>
            <person name="Morin E."/>
            <person name="Murat C."/>
            <person name="Riley R."/>
            <person name="Ohm R."/>
            <person name="Sun H."/>
            <person name="Tunlid A."/>
            <person name="Henrissat B."/>
            <person name="Grigoriev I.V."/>
            <person name="Hibbett D.S."/>
            <person name="Martin F."/>
        </authorList>
    </citation>
    <scope>NUCLEOTIDE SEQUENCE [LARGE SCALE GENOMIC DNA]</scope>
    <source>
        <strain evidence="18">F 1598</strain>
    </source>
</reference>
<keyword evidence="3 11" id="KW-0808">Transferase</keyword>
<dbReference type="FunFam" id="3.40.50.11040:FF:000002">
    <property type="entry name" value="RNA cytidine acetyltransferase"/>
    <property type="match status" value="1"/>
</dbReference>
<dbReference type="InterPro" id="IPR018247">
    <property type="entry name" value="EF_Hand_1_Ca_BS"/>
</dbReference>
<evidence type="ECO:0000259" key="13">
    <source>
        <dbReference type="Pfam" id="PF05127"/>
    </source>
</evidence>
<feature type="compositionally biased region" description="Basic residues" evidence="12">
    <location>
        <begin position="1037"/>
        <end position="1046"/>
    </location>
</feature>
<evidence type="ECO:0000256" key="7">
    <source>
        <dbReference type="ARBA" id="ARBA00023242"/>
    </source>
</evidence>
<dbReference type="FunFam" id="3.40.50.300:FF:002218">
    <property type="entry name" value="tRNA(Met) cytidine acetyltransferase TmcA"/>
    <property type="match status" value="1"/>
</dbReference>
<keyword evidence="6 11" id="KW-0067">ATP-binding</keyword>
<dbReference type="EC" id="2.3.1.-" evidence="11"/>
<evidence type="ECO:0000256" key="1">
    <source>
        <dbReference type="ARBA" id="ARBA00004604"/>
    </source>
</evidence>
<evidence type="ECO:0000256" key="12">
    <source>
        <dbReference type="SAM" id="MobiDB-lite"/>
    </source>
</evidence>
<comment type="catalytic activity">
    <reaction evidence="11">
        <text>a cytidine in tRNA + acetyl-CoA + ATP + H2O = an N(4)-acetylcytidine in tRNA + ADP + phosphate + CoA + H(+)</text>
        <dbReference type="Rhea" id="RHEA:53876"/>
        <dbReference type="Rhea" id="RHEA-COMP:13670"/>
        <dbReference type="Rhea" id="RHEA-COMP:13671"/>
        <dbReference type="ChEBI" id="CHEBI:15377"/>
        <dbReference type="ChEBI" id="CHEBI:15378"/>
        <dbReference type="ChEBI" id="CHEBI:30616"/>
        <dbReference type="ChEBI" id="CHEBI:43474"/>
        <dbReference type="ChEBI" id="CHEBI:57287"/>
        <dbReference type="ChEBI" id="CHEBI:57288"/>
        <dbReference type="ChEBI" id="CHEBI:74900"/>
        <dbReference type="ChEBI" id="CHEBI:82748"/>
        <dbReference type="ChEBI" id="CHEBI:456216"/>
    </reaction>
</comment>
<dbReference type="Pfam" id="PF08351">
    <property type="entry name" value="TmcA_N"/>
    <property type="match status" value="1"/>
</dbReference>
<dbReference type="Pfam" id="PF05127">
    <property type="entry name" value="NAT10_TcmA_helicase"/>
    <property type="match status" value="1"/>
</dbReference>
<evidence type="ECO:0000256" key="3">
    <source>
        <dbReference type="ARBA" id="ARBA00022679"/>
    </source>
</evidence>
<dbReference type="GO" id="GO:0051392">
    <property type="term" value="F:tRNA cytidine N4-acetyltransferase activity"/>
    <property type="evidence" value="ECO:0007669"/>
    <property type="project" value="RHEA"/>
</dbReference>
<dbReference type="HOGENOM" id="CLU_004652_0_0_1"/>
<dbReference type="GO" id="GO:0005524">
    <property type="term" value="F:ATP binding"/>
    <property type="evidence" value="ECO:0007669"/>
    <property type="project" value="UniProtKB-UniRule"/>
</dbReference>
<evidence type="ECO:0000259" key="16">
    <source>
        <dbReference type="Pfam" id="PF13725"/>
    </source>
</evidence>
<evidence type="ECO:0000259" key="14">
    <source>
        <dbReference type="Pfam" id="PF08351"/>
    </source>
</evidence>
<dbReference type="InterPro" id="IPR027992">
    <property type="entry name" value="tRNA_bind_dom"/>
</dbReference>
<comment type="similarity">
    <text evidence="11">Belongs to the RNA cytidine acetyltransferase family. NAT10 subfamily.</text>
</comment>
<evidence type="ECO:0000256" key="11">
    <source>
        <dbReference type="HAMAP-Rule" id="MF_03211"/>
    </source>
</evidence>
<dbReference type="HAMAP" id="MF_03211">
    <property type="entry name" value="RNA_acetyltr_Nat10"/>
    <property type="match status" value="1"/>
</dbReference>
<dbReference type="GO" id="GO:0051391">
    <property type="term" value="P:tRNA acetylation"/>
    <property type="evidence" value="ECO:0007669"/>
    <property type="project" value="UniProtKB-UniRule"/>
</dbReference>
<evidence type="ECO:0000256" key="4">
    <source>
        <dbReference type="ARBA" id="ARBA00022694"/>
    </source>
</evidence>
<feature type="region of interest" description="Disordered" evidence="12">
    <location>
        <begin position="431"/>
        <end position="459"/>
    </location>
</feature>
<dbReference type="GO" id="GO:0005730">
    <property type="term" value="C:nucleolus"/>
    <property type="evidence" value="ECO:0007669"/>
    <property type="project" value="UniProtKB-SubCell"/>
</dbReference>
<dbReference type="Gene3D" id="3.40.50.11040">
    <property type="match status" value="1"/>
</dbReference>
<evidence type="ECO:0000313" key="18">
    <source>
        <dbReference type="Proteomes" id="UP000054166"/>
    </source>
</evidence>
<comment type="function">
    <text evidence="11">RNA cytidine acetyltransferase with specificity toward both 18S rRNA and tRNAs. Catalyzes the formation of N(4)-acetylcytidine (ac4C) in 18S rRNA. Required for early nucleolar cleavages of precursor rRNA at sites A0, A1 and A2 during 18S rRNA synthesis. Catalyzes the formation of ac4C in serine and leucine tRNAs. Requires the tRNA-binding adapter protein TAN1 for full tRNA acetyltransferase activity but not for 18S rRNA acetylation.</text>
</comment>
<evidence type="ECO:0000256" key="2">
    <source>
        <dbReference type="ARBA" id="ARBA00022552"/>
    </source>
</evidence>
<comment type="catalytic activity">
    <reaction evidence="9 11">
        <text>a cytidine in 18S rRNA + acetyl-CoA + ATP + H2O = an N(4)-acetylcytidine in 18S rRNA + ADP + phosphate + CoA + H(+)</text>
        <dbReference type="Rhea" id="RHEA:51424"/>
        <dbReference type="Rhea" id="RHEA-COMP:13575"/>
        <dbReference type="Rhea" id="RHEA-COMP:13576"/>
        <dbReference type="ChEBI" id="CHEBI:15377"/>
        <dbReference type="ChEBI" id="CHEBI:15378"/>
        <dbReference type="ChEBI" id="CHEBI:30616"/>
        <dbReference type="ChEBI" id="CHEBI:43474"/>
        <dbReference type="ChEBI" id="CHEBI:57287"/>
        <dbReference type="ChEBI" id="CHEBI:57288"/>
        <dbReference type="ChEBI" id="CHEBI:74900"/>
        <dbReference type="ChEBI" id="CHEBI:82748"/>
        <dbReference type="ChEBI" id="CHEBI:456216"/>
    </reaction>
</comment>
<evidence type="ECO:0000256" key="5">
    <source>
        <dbReference type="ARBA" id="ARBA00022741"/>
    </source>
</evidence>
<evidence type="ECO:0000256" key="10">
    <source>
        <dbReference type="ARBA" id="ARBA00068357"/>
    </source>
</evidence>
<dbReference type="Gene3D" id="3.40.630.30">
    <property type="match status" value="1"/>
</dbReference>
<keyword evidence="4 11" id="KW-0819">tRNA processing</keyword>
<dbReference type="Pfam" id="PF13718">
    <property type="entry name" value="GNAT_acetyltr_2"/>
    <property type="match status" value="1"/>
</dbReference>
<evidence type="ECO:0000256" key="9">
    <source>
        <dbReference type="ARBA" id="ARBA00052133"/>
    </source>
</evidence>
<evidence type="ECO:0000256" key="8">
    <source>
        <dbReference type="ARBA" id="ARBA00023315"/>
    </source>
</evidence>
<dbReference type="Pfam" id="PF13725">
    <property type="entry name" value="tRNA_bind_2"/>
    <property type="match status" value="1"/>
</dbReference>
<feature type="domain" description="Possible tRNA binding" evidence="16">
    <location>
        <begin position="768"/>
        <end position="998"/>
    </location>
</feature>
<feature type="domain" description="TmcA/NAT10 N-terminal" evidence="14">
    <location>
        <begin position="13"/>
        <end position="200"/>
    </location>
</feature>
<dbReference type="Proteomes" id="UP000054166">
    <property type="component" value="Unassembled WGS sequence"/>
</dbReference>
<keyword evidence="7 11" id="KW-0539">Nucleus</keyword>
<dbReference type="InterPro" id="IPR013562">
    <property type="entry name" value="TmcA/NAT10_N"/>
</dbReference>
<name>A0A0C3BK62_PILCF</name>
<keyword evidence="2 11" id="KW-0698">rRNA processing</keyword>
<reference evidence="17 18" key="1">
    <citation type="submission" date="2014-04" db="EMBL/GenBank/DDBJ databases">
        <authorList>
            <consortium name="DOE Joint Genome Institute"/>
            <person name="Kuo A."/>
            <person name="Tarkka M."/>
            <person name="Buscot F."/>
            <person name="Kohler A."/>
            <person name="Nagy L.G."/>
            <person name="Floudas D."/>
            <person name="Copeland A."/>
            <person name="Barry K.W."/>
            <person name="Cichocki N."/>
            <person name="Veneault-Fourrey C."/>
            <person name="LaButti K."/>
            <person name="Lindquist E.A."/>
            <person name="Lipzen A."/>
            <person name="Lundell T."/>
            <person name="Morin E."/>
            <person name="Murat C."/>
            <person name="Sun H."/>
            <person name="Tunlid A."/>
            <person name="Henrissat B."/>
            <person name="Grigoriev I.V."/>
            <person name="Hibbett D.S."/>
            <person name="Martin F."/>
            <person name="Nordberg H.P."/>
            <person name="Cantor M.N."/>
            <person name="Hua S.X."/>
        </authorList>
    </citation>
    <scope>NUCLEOTIDE SEQUENCE [LARGE SCALE GENOMIC DNA]</scope>
    <source>
        <strain evidence="17 18">F 1598</strain>
    </source>
</reference>
<dbReference type="InterPro" id="IPR007807">
    <property type="entry name" value="TcmA/NAT10_helicase"/>
</dbReference>
<feature type="binding site" evidence="11">
    <location>
        <begin position="639"/>
        <end position="645"/>
    </location>
    <ligand>
        <name>acetyl-CoA</name>
        <dbReference type="ChEBI" id="CHEBI:57288"/>
    </ligand>
</feature>
<feature type="binding site" evidence="11">
    <location>
        <position position="472"/>
    </location>
    <ligand>
        <name>ATP</name>
        <dbReference type="ChEBI" id="CHEBI:30616"/>
    </ligand>
</feature>
<dbReference type="InterPro" id="IPR047860">
    <property type="entry name" value="Ribosomal_eS12_CS"/>
</dbReference>
<dbReference type="InParanoid" id="A0A0C3BK62"/>
<feature type="binding site" evidence="11">
    <location>
        <begin position="632"/>
        <end position="634"/>
    </location>
    <ligand>
        <name>acetyl-CoA</name>
        <dbReference type="ChEBI" id="CHEBI:57288"/>
    </ligand>
</feature>
<dbReference type="PANTHER" id="PTHR10925">
    <property type="entry name" value="N-ACETYLTRANSFERASE 10"/>
    <property type="match status" value="1"/>
</dbReference>
<dbReference type="OrthoDB" id="10067491at2759"/>
<dbReference type="PROSITE" id="PS00018">
    <property type="entry name" value="EF_HAND_1"/>
    <property type="match status" value="1"/>
</dbReference>
<dbReference type="EMBL" id="KN833022">
    <property type="protein sequence ID" value="KIM77732.1"/>
    <property type="molecule type" value="Genomic_DNA"/>
</dbReference>
<keyword evidence="8 11" id="KW-0012">Acyltransferase</keyword>
<keyword evidence="18" id="KW-1185">Reference proteome</keyword>
<dbReference type="PANTHER" id="PTHR10925:SF5">
    <property type="entry name" value="RNA CYTIDINE ACETYLTRANSFERASE"/>
    <property type="match status" value="1"/>
</dbReference>
<dbReference type="InterPro" id="IPR033688">
    <property type="entry name" value="NAT10"/>
</dbReference>
<sequence length="1046" mass="116294">MRKQLDPRIPILINNNVEKNHRSFIVLVGDKGRDQIVNLHFLLSQARVSARPSVLWCYKKELGFTTHRKKREAKIKRDVKRGIREPNEQNPFEIFVTVTDIRYTYYKESHKILGNTYGMCVLQDFEAITPNLLARTIETVEGGGLVVLLLKTMTSLKQLYTMTMDVHARYRTSAHDSVVARFNERFILSLGSCSDCLVLDDELNVLPISKGKDITPIEEGRGKGKLDSELKDLKENLADTKPVGELVKLAKTLDQAQAILTFVDAISEKTLSSTVTLTAARGRGKSAALGLAIAAALAHGYSNIFVTSPSPENLKTLFDFIFKGMDALGYEEHLDYDIVQSTNPDFNKAIVRVNIFRQHRQTIQYIQPEDAHVLGQAELVVIDEAAAIPLPLVRNLMGPYLVFMASTINGYEGTGRSLSLKLIQQLRESTRPSLTKDAAPVDDAPTSSKKPSHKAAPKARTLREIKLETPIRYSAGDKIEKWLNSLLCLDATIIPKPSHQGCPHPSTCELFYVSRDTLFSYHPASEVFLQRMMALYVASHYKNQPNDLQLMSDAPAHHLFVLLPPIKDDESHLPEPLVVLQVALEGNISKSAIMDGLSRGLRAGGDMIPWLISQQFQESKFALLSGARIVRIATHPDYANMGYGSRALKALNSFYSGEYFNLEEASRPEPSYPDAAAVNKSSNLLTDNPTIRSVTTMPPLLQRLTERKPETLDYLGVSYGLTPQLLRFWKRAAYIPLYIRQTTSELTGEHTCVMVRGLNSSTDSDIDWMGEFAKDFRRRFLTLLSFKFREFSSVTALSVLEAASIGVKKLDEDKSKELGSAELSMLLTPFDLKRLESYANNMLDYHVVLDLLPTIASLFFEKRLGDEIRLSAVQSSILLALGSQRKSIEEVETELQLPVAQALALFAKVVRKISKRLNDIQKAAIGASIPEAAATPSSRVNDERANWVSVGINLDDELTQAGDDATNALRVKQREMIDSLDLSKYAVHDDSADWGAAEGQIANVGRGGNATVVSIKSTAGGTKRKAEERSEGTDKKTTRRGKKVKR</sequence>
<proteinExistence type="inferred from homology"/>
<keyword evidence="5 11" id="KW-0547">Nucleotide-binding</keyword>
<dbReference type="InterPro" id="IPR032672">
    <property type="entry name" value="TmcA/NAT10/Kre33"/>
</dbReference>
<feature type="domain" description="TcmA/NAT10 helicase" evidence="13">
    <location>
        <begin position="277"/>
        <end position="490"/>
    </location>
</feature>
<dbReference type="Gene3D" id="3.40.50.300">
    <property type="entry name" value="P-loop containing nucleotide triphosphate hydrolases"/>
    <property type="match status" value="1"/>
</dbReference>
<comment type="subcellular location">
    <subcellularLocation>
        <location evidence="1 11">Nucleus</location>
        <location evidence="1 11">Nucleolus</location>
    </subcellularLocation>
</comment>
<feature type="binding site" evidence="11">
    <location>
        <begin position="282"/>
        <end position="291"/>
    </location>
    <ligand>
        <name>ATP</name>
        <dbReference type="ChEBI" id="CHEBI:30616"/>
    </ligand>
</feature>
<accession>A0A0C3BK62</accession>
<gene>
    <name evidence="11" type="primary">NAT10</name>
    <name evidence="17" type="ORF">PILCRDRAFT_76424</name>
</gene>
<comment type="subunit">
    <text evidence="11">Interacts with TAN1.</text>
</comment>
<dbReference type="GO" id="GO:1904812">
    <property type="term" value="P:rRNA acetylation involved in maturation of SSU-rRNA"/>
    <property type="evidence" value="ECO:0007669"/>
    <property type="project" value="InterPro"/>
</dbReference>
<feature type="domain" description="N-acetyltransferase" evidence="15">
    <location>
        <begin position="531"/>
        <end position="758"/>
    </location>
</feature>
<dbReference type="AlphaFoldDB" id="A0A0C3BK62"/>
<dbReference type="InterPro" id="IPR027417">
    <property type="entry name" value="P-loop_NTPase"/>
</dbReference>